<feature type="binding site" evidence="11">
    <location>
        <begin position="117"/>
        <end position="118"/>
    </location>
    <ligand>
        <name>S-adenosyl-L-methionine</name>
        <dbReference type="ChEBI" id="CHEBI:59789"/>
    </ligand>
</feature>
<evidence type="ECO:0000313" key="12">
    <source>
        <dbReference type="EMBL" id="GAO18702.1"/>
    </source>
</evidence>
<evidence type="ECO:0000256" key="6">
    <source>
        <dbReference type="ARBA" id="ARBA00039449"/>
    </source>
</evidence>
<evidence type="ECO:0000256" key="10">
    <source>
        <dbReference type="ARBA" id="ARBA00048167"/>
    </source>
</evidence>
<keyword evidence="2" id="KW-0489">Methyltransferase</keyword>
<dbReference type="RefSeq" id="XP_042993470.1">
    <property type="nucleotide sequence ID" value="XM_043137536.1"/>
</dbReference>
<dbReference type="Proteomes" id="UP000054053">
    <property type="component" value="Unassembled WGS sequence"/>
</dbReference>
<dbReference type="GO" id="GO:0032259">
    <property type="term" value="P:methylation"/>
    <property type="evidence" value="ECO:0007669"/>
    <property type="project" value="UniProtKB-KW"/>
</dbReference>
<dbReference type="SUPFAM" id="SSF53335">
    <property type="entry name" value="S-adenosyl-L-methionine-dependent methyltransferases"/>
    <property type="match status" value="1"/>
</dbReference>
<dbReference type="HOGENOM" id="CLU_055356_2_0_1"/>
<feature type="binding site" evidence="11">
    <location>
        <position position="77"/>
    </location>
    <ligand>
        <name>S-adenosyl-L-methionine</name>
        <dbReference type="ChEBI" id="CHEBI:59789"/>
    </ligand>
</feature>
<organism evidence="12 15">
    <name type="scientific">Ustilaginoidea virens</name>
    <name type="common">Rice false smut fungus</name>
    <name type="synonym">Villosiclava virens</name>
    <dbReference type="NCBI Taxonomy" id="1159556"/>
    <lineage>
        <taxon>Eukaryota</taxon>
        <taxon>Fungi</taxon>
        <taxon>Dikarya</taxon>
        <taxon>Ascomycota</taxon>
        <taxon>Pezizomycotina</taxon>
        <taxon>Sordariomycetes</taxon>
        <taxon>Hypocreomycetidae</taxon>
        <taxon>Hypocreales</taxon>
        <taxon>Clavicipitaceae</taxon>
        <taxon>Ustilaginoidea</taxon>
    </lineage>
</organism>
<comment type="catalytic activity">
    <reaction evidence="8">
        <text>N-terminal L-seryl-L-prolyl-L-lysyl-[protein] + 3 S-adenosyl-L-methionine = N-terminal N,N,N-trimethyl-L-seryl-L-prolyl-L-lysyl-[protein] + 3 S-adenosyl-L-homocysteine + 3 H(+)</text>
        <dbReference type="Rhea" id="RHEA:54724"/>
        <dbReference type="Rhea" id="RHEA-COMP:13789"/>
        <dbReference type="Rhea" id="RHEA-COMP:13973"/>
        <dbReference type="ChEBI" id="CHEBI:15378"/>
        <dbReference type="ChEBI" id="CHEBI:57856"/>
        <dbReference type="ChEBI" id="CHEBI:59789"/>
        <dbReference type="ChEBI" id="CHEBI:138061"/>
        <dbReference type="ChEBI" id="CHEBI:138317"/>
        <dbReference type="EC" id="2.1.1.244"/>
    </reaction>
</comment>
<evidence type="ECO:0000256" key="8">
    <source>
        <dbReference type="ARBA" id="ARBA00047306"/>
    </source>
</evidence>
<dbReference type="EMBL" id="CP072753">
    <property type="protein sequence ID" value="QUC15797.1"/>
    <property type="molecule type" value="Genomic_DNA"/>
</dbReference>
<reference evidence="12" key="1">
    <citation type="journal article" date="2016" name="Genome Announc.">
        <title>Genome Sequence of Ustilaginoidea virens IPU010, a Rice Pathogenic Fungus Causing False Smut.</title>
        <authorList>
            <person name="Kumagai T."/>
            <person name="Ishii T."/>
            <person name="Terai G."/>
            <person name="Umemura M."/>
            <person name="Machida M."/>
            <person name="Asai K."/>
        </authorList>
    </citation>
    <scope>NUCLEOTIDE SEQUENCE [LARGE SCALE GENOMIC DNA]</scope>
    <source>
        <strain evidence="12">IPU010</strain>
    </source>
</reference>
<evidence type="ECO:0000256" key="4">
    <source>
        <dbReference type="ARBA" id="ARBA00022691"/>
    </source>
</evidence>
<dbReference type="EMBL" id="BBTG02000041">
    <property type="protein sequence ID" value="GAO18702.1"/>
    <property type="molecule type" value="Genomic_DNA"/>
</dbReference>
<dbReference type="GeneID" id="66060816"/>
<dbReference type="EC" id="2.1.1.244" evidence="5"/>
<evidence type="ECO:0000313" key="14">
    <source>
        <dbReference type="Proteomes" id="UP000027002"/>
    </source>
</evidence>
<dbReference type="STRING" id="1159556.A0A063BTU2"/>
<gene>
    <name evidence="13" type="ORF">UV8b_00038</name>
    <name evidence="12" type="ORF">UVI_02053080</name>
</gene>
<reference evidence="15" key="2">
    <citation type="journal article" date="2016" name="Genome Announc.">
        <title>Genome sequence of Ustilaginoidea virens IPU010, a rice pathogenic fungus causing false smut.</title>
        <authorList>
            <person name="Kumagai T."/>
            <person name="Ishii T."/>
            <person name="Terai G."/>
            <person name="Umemura M."/>
            <person name="Machida M."/>
            <person name="Asai K."/>
        </authorList>
    </citation>
    <scope>NUCLEOTIDE SEQUENCE [LARGE SCALE GENOMIC DNA]</scope>
    <source>
        <strain evidence="15">IPU010</strain>
    </source>
</reference>
<evidence type="ECO:0000256" key="2">
    <source>
        <dbReference type="ARBA" id="ARBA00022603"/>
    </source>
</evidence>
<evidence type="ECO:0000256" key="11">
    <source>
        <dbReference type="PIRSR" id="PIRSR016958-1"/>
    </source>
</evidence>
<dbReference type="PANTHER" id="PTHR12753">
    <property type="entry name" value="AD-003 - RELATED"/>
    <property type="match status" value="1"/>
</dbReference>
<dbReference type="OrthoDB" id="1298661at2759"/>
<evidence type="ECO:0000256" key="5">
    <source>
        <dbReference type="ARBA" id="ARBA00039112"/>
    </source>
</evidence>
<reference evidence="13" key="3">
    <citation type="submission" date="2020-03" db="EMBL/GenBank/DDBJ databases">
        <title>A mixture of massive structural variations and highly conserved coding sequences in Ustilaginoidea virens genome.</title>
        <authorList>
            <person name="Zhang K."/>
            <person name="Zhao Z."/>
            <person name="Zhang Z."/>
            <person name="Li Y."/>
            <person name="Hsiang T."/>
            <person name="Sun W."/>
        </authorList>
    </citation>
    <scope>NUCLEOTIDE SEQUENCE</scope>
    <source>
        <strain evidence="13">UV-8b</strain>
    </source>
</reference>
<evidence type="ECO:0000256" key="1">
    <source>
        <dbReference type="ARBA" id="ARBA00009059"/>
    </source>
</evidence>
<evidence type="ECO:0000313" key="15">
    <source>
        <dbReference type="Proteomes" id="UP000054053"/>
    </source>
</evidence>
<keyword evidence="14" id="KW-1185">Reference proteome</keyword>
<dbReference type="KEGG" id="uvi:66060816"/>
<comment type="catalytic activity">
    <reaction evidence="9">
        <text>N-terminal L-prolyl-L-prolyl-L-lysyl-[protein] + 2 S-adenosyl-L-methionine = N-terminal N,N-dimethyl-L-prolyl-L-prolyl-L-lysyl-[protein] + 2 S-adenosyl-L-homocysteine + 2 H(+)</text>
        <dbReference type="Rhea" id="RHEA:54736"/>
        <dbReference type="Rhea" id="RHEA-COMP:13787"/>
        <dbReference type="Rhea" id="RHEA-COMP:13974"/>
        <dbReference type="ChEBI" id="CHEBI:15378"/>
        <dbReference type="ChEBI" id="CHEBI:57856"/>
        <dbReference type="ChEBI" id="CHEBI:59789"/>
        <dbReference type="ChEBI" id="CHEBI:138059"/>
        <dbReference type="ChEBI" id="CHEBI:138318"/>
        <dbReference type="EC" id="2.1.1.244"/>
    </reaction>
</comment>
<dbReference type="Pfam" id="PF05891">
    <property type="entry name" value="Methyltransf_PK"/>
    <property type="match status" value="1"/>
</dbReference>
<proteinExistence type="inferred from homology"/>
<keyword evidence="4 11" id="KW-0949">S-adenosyl-L-methionine</keyword>
<dbReference type="Gene3D" id="3.40.50.150">
    <property type="entry name" value="Vaccinia Virus protein VP39"/>
    <property type="match status" value="1"/>
</dbReference>
<dbReference type="PIRSF" id="PIRSF016958">
    <property type="entry name" value="DUF858_MeTrfase_lik"/>
    <property type="match status" value="1"/>
</dbReference>
<dbReference type="GO" id="GO:0071885">
    <property type="term" value="F:N-terminal protein N-methyltransferase activity"/>
    <property type="evidence" value="ECO:0007669"/>
    <property type="project" value="UniProtKB-EC"/>
</dbReference>
<dbReference type="CDD" id="cd02440">
    <property type="entry name" value="AdoMet_MTases"/>
    <property type="match status" value="1"/>
</dbReference>
<dbReference type="InterPro" id="IPR029063">
    <property type="entry name" value="SAM-dependent_MTases_sf"/>
</dbReference>
<evidence type="ECO:0000313" key="13">
    <source>
        <dbReference type="EMBL" id="QUC15797.1"/>
    </source>
</evidence>
<dbReference type="GO" id="GO:0005829">
    <property type="term" value="C:cytosol"/>
    <property type="evidence" value="ECO:0007669"/>
    <property type="project" value="EnsemblFungi"/>
</dbReference>
<dbReference type="InterPro" id="IPR008576">
    <property type="entry name" value="MeTrfase_NTM1"/>
</dbReference>
<comment type="similarity">
    <text evidence="1">Belongs to the methyltransferase superfamily. NTM1 family.</text>
</comment>
<dbReference type="GO" id="GO:0002181">
    <property type="term" value="P:cytoplasmic translation"/>
    <property type="evidence" value="ECO:0007669"/>
    <property type="project" value="EnsemblFungi"/>
</dbReference>
<evidence type="ECO:0000256" key="7">
    <source>
        <dbReference type="ARBA" id="ARBA00043129"/>
    </source>
</evidence>
<comment type="catalytic activity">
    <reaction evidence="10">
        <text>N-terminal L-alanyl-L-prolyl-L-lysyl-[protein] + 3 S-adenosyl-L-methionine = N-terminal N,N,N-trimethyl-L-alanyl-L-prolyl-L-lysyl-[protein] + 3 S-adenosyl-L-homocysteine + 3 H(+)</text>
        <dbReference type="Rhea" id="RHEA:54712"/>
        <dbReference type="Rhea" id="RHEA-COMP:13785"/>
        <dbReference type="Rhea" id="RHEA-COMP:13971"/>
        <dbReference type="ChEBI" id="CHEBI:15378"/>
        <dbReference type="ChEBI" id="CHEBI:57856"/>
        <dbReference type="ChEBI" id="CHEBI:59789"/>
        <dbReference type="ChEBI" id="CHEBI:138057"/>
        <dbReference type="ChEBI" id="CHEBI:138315"/>
        <dbReference type="EC" id="2.1.1.244"/>
    </reaction>
</comment>
<feature type="binding site" evidence="11">
    <location>
        <position position="133"/>
    </location>
    <ligand>
        <name>S-adenosyl-L-methionine</name>
        <dbReference type="ChEBI" id="CHEBI:59789"/>
    </ligand>
</feature>
<protein>
    <recommendedName>
        <fullName evidence="6">Alpha N-terminal protein methyltransferase 1</fullName>
        <ecNumber evidence="5">2.1.1.244</ecNumber>
    </recommendedName>
    <alternativeName>
        <fullName evidence="7">X-Pro-Lys N-terminal protein methyltransferase 1</fullName>
    </alternativeName>
</protein>
<evidence type="ECO:0000256" key="3">
    <source>
        <dbReference type="ARBA" id="ARBA00022679"/>
    </source>
</evidence>
<dbReference type="Proteomes" id="UP000027002">
    <property type="component" value="Chromosome 1"/>
</dbReference>
<accession>A0A063BTU2</accession>
<dbReference type="PANTHER" id="PTHR12753:SF0">
    <property type="entry name" value="ALPHA N-TERMINAL PROTEIN METHYLTRANSFERASE 1"/>
    <property type="match status" value="1"/>
</dbReference>
<feature type="binding site" evidence="11">
    <location>
        <position position="72"/>
    </location>
    <ligand>
        <name>S-adenosyl-L-methionine</name>
        <dbReference type="ChEBI" id="CHEBI:59789"/>
    </ligand>
</feature>
<keyword evidence="3" id="KW-0808">Transferase</keyword>
<sequence length="235" mass="25857">MPPDRVPDAQAGFQYWNDIAADENGMLGGLPSQPGFESISRIDLQGSRTFLARLGIGTKHDRNRVGSALDAGAGIGRISKGLLVKVADEVDIVEPIAKFTKAIRGHAGIRTISNVALQDWQPGTARYDIIWTQWCLGHLTDQQVVLYLRTCREALTPDGLVVVKENLSTSGSDDFDETDSSVTRQDSKWKSLFHRAGLAVVRTDEQRGFPETPGQRLLPVQMYALRPAEEPLAFE</sequence>
<name>A0A063BTU2_USTVR</name>
<dbReference type="AlphaFoldDB" id="A0A063BTU2"/>
<evidence type="ECO:0000256" key="9">
    <source>
        <dbReference type="ARBA" id="ARBA00047885"/>
    </source>
</evidence>